<dbReference type="InterPro" id="IPR000152">
    <property type="entry name" value="EGF-type_Asp/Asn_hydroxyl_site"/>
</dbReference>
<evidence type="ECO:0000256" key="5">
    <source>
        <dbReference type="ARBA" id="ARBA00022737"/>
    </source>
</evidence>
<feature type="domain" description="Fibrinogen C-terminal" evidence="14">
    <location>
        <begin position="1193"/>
        <end position="1410"/>
    </location>
</feature>
<evidence type="ECO:0000259" key="13">
    <source>
        <dbReference type="PROSITE" id="PS51233"/>
    </source>
</evidence>
<keyword evidence="9" id="KW-0325">Glycoprotein</keyword>
<dbReference type="PROSITE" id="PS00514">
    <property type="entry name" value="FIBRINOGEN_C_1"/>
    <property type="match status" value="1"/>
</dbReference>
<accession>A0A914X343</accession>
<feature type="disulfide bond" evidence="10">
    <location>
        <begin position="85"/>
        <end position="94"/>
    </location>
</feature>
<dbReference type="PROSITE" id="PS01187">
    <property type="entry name" value="EGF_CA"/>
    <property type="match status" value="3"/>
</dbReference>
<feature type="chain" id="PRO_5036826062" evidence="11">
    <location>
        <begin position="19"/>
        <end position="1454"/>
    </location>
</feature>
<dbReference type="SUPFAM" id="SSF57567">
    <property type="entry name" value="Serine protease inhibitors"/>
    <property type="match status" value="2"/>
</dbReference>
<keyword evidence="3 10" id="KW-0245">EGF-like domain</keyword>
<feature type="domain" description="EGF-like" evidence="12">
    <location>
        <begin position="63"/>
        <end position="95"/>
    </location>
</feature>
<dbReference type="Pfam" id="PF12714">
    <property type="entry name" value="TILa"/>
    <property type="match status" value="2"/>
</dbReference>
<evidence type="ECO:0000256" key="7">
    <source>
        <dbReference type="ARBA" id="ARBA00023136"/>
    </source>
</evidence>
<dbReference type="SMART" id="SM00216">
    <property type="entry name" value="VWD"/>
    <property type="match status" value="2"/>
</dbReference>
<feature type="disulfide bond" evidence="10">
    <location>
        <begin position="125"/>
        <end position="134"/>
    </location>
</feature>
<dbReference type="SUPFAM" id="SSF56496">
    <property type="entry name" value="Fibrinogen C-terminal domain-like"/>
    <property type="match status" value="1"/>
</dbReference>
<dbReference type="FunFam" id="2.10.25.10:FF:000038">
    <property type="entry name" value="Fibrillin 2"/>
    <property type="match status" value="2"/>
</dbReference>
<comment type="subcellular location">
    <subcellularLocation>
        <location evidence="1">Membrane</location>
    </subcellularLocation>
</comment>
<dbReference type="InterPro" id="IPR052749">
    <property type="entry name" value="Alpha-tectorin"/>
</dbReference>
<feature type="disulfide bond" evidence="10">
    <location>
        <begin position="693"/>
        <end position="702"/>
    </location>
</feature>
<dbReference type="InterPro" id="IPR002919">
    <property type="entry name" value="TIL_dom"/>
</dbReference>
<feature type="domain" description="EGF-like" evidence="12">
    <location>
        <begin position="667"/>
        <end position="703"/>
    </location>
</feature>
<dbReference type="PROSITE" id="PS51233">
    <property type="entry name" value="VWFD"/>
    <property type="match status" value="2"/>
</dbReference>
<proteinExistence type="inferred from homology"/>
<keyword evidence="4 11" id="KW-0732">Signal</keyword>
<dbReference type="InterPro" id="IPR049883">
    <property type="entry name" value="NOTCH1_EGF-like"/>
</dbReference>
<dbReference type="PROSITE" id="PS51406">
    <property type="entry name" value="FIBRINOGEN_C_2"/>
    <property type="match status" value="1"/>
</dbReference>
<dbReference type="FunFam" id="2.10.25.10:FF:000055">
    <property type="entry name" value="alpha-tectorin isoform X1"/>
    <property type="match status" value="2"/>
</dbReference>
<dbReference type="Proteomes" id="UP000887566">
    <property type="component" value="Unplaced"/>
</dbReference>
<reference evidence="16" key="1">
    <citation type="submission" date="2022-11" db="UniProtKB">
        <authorList>
            <consortium name="WormBaseParasite"/>
        </authorList>
    </citation>
    <scope>IDENTIFICATION</scope>
</reference>
<evidence type="ECO:0000256" key="3">
    <source>
        <dbReference type="ARBA" id="ARBA00022536"/>
    </source>
</evidence>
<dbReference type="CDD" id="cd00087">
    <property type="entry name" value="FReD"/>
    <property type="match status" value="1"/>
</dbReference>
<dbReference type="CDD" id="cd19941">
    <property type="entry name" value="TIL"/>
    <property type="match status" value="2"/>
</dbReference>
<dbReference type="PROSITE" id="PS00022">
    <property type="entry name" value="EGF_1"/>
    <property type="match status" value="6"/>
</dbReference>
<dbReference type="InterPro" id="IPR025615">
    <property type="entry name" value="TILa_dom"/>
</dbReference>
<evidence type="ECO:0000313" key="16">
    <source>
        <dbReference type="WBParaSite" id="PSAMB.scaffold623size45401.g7479.t1"/>
    </source>
</evidence>
<name>A0A914X343_9BILA</name>
<dbReference type="GO" id="GO:0004867">
    <property type="term" value="F:serine-type endopeptidase inhibitor activity"/>
    <property type="evidence" value="ECO:0007669"/>
    <property type="project" value="UniProtKB-KW"/>
</dbReference>
<feature type="domain" description="EGF-like" evidence="12">
    <location>
        <begin position="627"/>
        <end position="665"/>
    </location>
</feature>
<feature type="domain" description="EGF-like" evidence="12">
    <location>
        <begin position="97"/>
        <end position="135"/>
    </location>
</feature>
<dbReference type="PROSITE" id="PS00010">
    <property type="entry name" value="ASX_HYDROXYL"/>
    <property type="match status" value="3"/>
</dbReference>
<organism evidence="15 16">
    <name type="scientific">Plectus sambesii</name>
    <dbReference type="NCBI Taxonomy" id="2011161"/>
    <lineage>
        <taxon>Eukaryota</taxon>
        <taxon>Metazoa</taxon>
        <taxon>Ecdysozoa</taxon>
        <taxon>Nematoda</taxon>
        <taxon>Chromadorea</taxon>
        <taxon>Plectida</taxon>
        <taxon>Plectina</taxon>
        <taxon>Plectoidea</taxon>
        <taxon>Plectidae</taxon>
        <taxon>Plectus</taxon>
    </lineage>
</organism>
<feature type="disulfide bond" evidence="10">
    <location>
        <begin position="655"/>
        <end position="664"/>
    </location>
</feature>
<dbReference type="SUPFAM" id="SSF57196">
    <property type="entry name" value="EGF/Laminin"/>
    <property type="match status" value="5"/>
</dbReference>
<dbReference type="PANTHER" id="PTHR46160:SF9">
    <property type="entry name" value="PROTEIN PRY2-RELATED"/>
    <property type="match status" value="1"/>
</dbReference>
<dbReference type="InterPro" id="IPR020837">
    <property type="entry name" value="Fibrinogen_CS"/>
</dbReference>
<keyword evidence="6" id="KW-0722">Serine protease inhibitor</keyword>
<feature type="signal peptide" evidence="11">
    <location>
        <begin position="1"/>
        <end position="18"/>
    </location>
</feature>
<keyword evidence="7" id="KW-0472">Membrane</keyword>
<feature type="domain" description="EGF-like" evidence="12">
    <location>
        <begin position="137"/>
        <end position="173"/>
    </location>
</feature>
<dbReference type="Pfam" id="PF00147">
    <property type="entry name" value="Fibrinogen_C"/>
    <property type="match status" value="1"/>
</dbReference>
<dbReference type="GO" id="GO:0005509">
    <property type="term" value="F:calcium ion binding"/>
    <property type="evidence" value="ECO:0007669"/>
    <property type="project" value="InterPro"/>
</dbReference>
<comment type="similarity">
    <text evidence="2">Belongs to the serine protease inhibitor-like (TIL domain-containing) family.</text>
</comment>
<evidence type="ECO:0000256" key="6">
    <source>
        <dbReference type="ARBA" id="ARBA00022900"/>
    </source>
</evidence>
<feature type="domain" description="VWFD" evidence="13">
    <location>
        <begin position="748"/>
        <end position="937"/>
    </location>
</feature>
<dbReference type="Pfam" id="PF01826">
    <property type="entry name" value="TIL"/>
    <property type="match status" value="2"/>
</dbReference>
<dbReference type="Gene3D" id="3.90.215.10">
    <property type="entry name" value="Gamma Fibrinogen, chain A, domain 1"/>
    <property type="match status" value="1"/>
</dbReference>
<dbReference type="PROSITE" id="PS01186">
    <property type="entry name" value="EGF_2"/>
    <property type="match status" value="3"/>
</dbReference>
<dbReference type="SMART" id="SM00181">
    <property type="entry name" value="EGF"/>
    <property type="match status" value="12"/>
</dbReference>
<dbReference type="Pfam" id="PF00094">
    <property type="entry name" value="VWD"/>
    <property type="match status" value="2"/>
</dbReference>
<comment type="caution">
    <text evidence="10">Lacks conserved residue(s) required for the propagation of feature annotation.</text>
</comment>
<dbReference type="InterPro" id="IPR001846">
    <property type="entry name" value="VWF_type-D"/>
</dbReference>
<protein>
    <submittedName>
        <fullName evidence="16">Uncharacterized protein</fullName>
    </submittedName>
</protein>
<dbReference type="InterPro" id="IPR014853">
    <property type="entry name" value="VWF/SSPO/ZAN-like_Cys-rich_dom"/>
</dbReference>
<evidence type="ECO:0000256" key="11">
    <source>
        <dbReference type="SAM" id="SignalP"/>
    </source>
</evidence>
<evidence type="ECO:0000256" key="10">
    <source>
        <dbReference type="PROSITE-ProRule" id="PRU00076"/>
    </source>
</evidence>
<evidence type="ECO:0000313" key="15">
    <source>
        <dbReference type="Proteomes" id="UP000887566"/>
    </source>
</evidence>
<dbReference type="NCBIfam" id="NF040941">
    <property type="entry name" value="GGGWT_bact"/>
    <property type="match status" value="1"/>
</dbReference>
<dbReference type="Gene3D" id="2.10.25.10">
    <property type="entry name" value="Laminin"/>
    <property type="match status" value="8"/>
</dbReference>
<dbReference type="Pfam" id="PF00008">
    <property type="entry name" value="EGF"/>
    <property type="match status" value="2"/>
</dbReference>
<keyword evidence="5" id="KW-0677">Repeat</keyword>
<feature type="domain" description="EGF-like" evidence="12">
    <location>
        <begin position="1157"/>
        <end position="1193"/>
    </location>
</feature>
<dbReference type="PANTHER" id="PTHR46160">
    <property type="entry name" value="ALPHA-TECTORIN-RELATED"/>
    <property type="match status" value="1"/>
</dbReference>
<dbReference type="InterPro" id="IPR018097">
    <property type="entry name" value="EGF_Ca-bd_CS"/>
</dbReference>
<dbReference type="SMART" id="SM00179">
    <property type="entry name" value="EGF_CA"/>
    <property type="match status" value="6"/>
</dbReference>
<sequence length="1454" mass="157566">MLKVAFLLLLCSASLVAGENDEQIDGLVSQVSSLQKQVAQLSVTLVTFVQQTTQCLQPCANATFGNCSGLVCQHGGQCINDYCRCPDGWTGADCSQDVNECDRPQNPCGKCAVCTNTPGSYNCSCPQGFEGSDCCTPSDPCASNPCLNGGTCTSKGTQYRCDCPFNTTGSNCGQVIQCNATSCATNANCFVSDHRLQCTCKPGYQGDAYHNGCMSPQRGSCAWGDPHYTSYDGRHFNYQGTCPYVYTETCPDAPLDTIPPFVVIATNLQRSANARVSYIVQAEVDVYNQAFTIQQKGVLLVNGARSYLPYVWPNSTNPLVTVKATAGATTTLETTFNLKVVFYDNWQLCVYVPDLPETHGHMCGLGGDMDGNPNNDLKMRNGTITDNAHEEAFGDSWISSNTTGNCLTGGDMSPGPCPPDVNRQARVNCEIIHNTTGSLAACQAMNSTVIEQYYNDCVYDQCAYNLNQTALCNSVESFVTQCQIQLPGTVVHWRSGGYCPLNCPANSHYETCATGCPAACGDLNAPDNCDQPCSEGCNCDDGYVLSSFKTCIPSNMCGCVDDLGGYHPAGSTWTNDNCTMTYTCTNNTIVSTPKQCVQYAECTVHDFTRDCYCKHGFQGDGNSNCTDINECDQPQKPCGKCGVCTNTIGSYNCSCPQGFGGSDCCTPLDPCYSNPCLNGGTCTSNGTQYRCDCPFNTTGSNCGQIIQCNATSCATNANCFVSDHRLQCTCKPGYQGDPYHNGCMSPQRGSCAWGDPHYTSYDGRHFNYQGTCPYVYTETCPDAPLITIPPFVVIATNQQLGANARVSGILQAEVDVYNQAFIMQKKGVLLVNGALSYLPYVWPNATNPLVTIKATAHASTTLETAFNMKTVFYDNWQLCVYVPDLPETHGHMCGLGGDMDGNPDNDLKMRNGTITDNAHEEAFGDSWITTANTDNCLTGGDMSPGPCAPDVNRQARINCEIIHNTTGSLAACQAMNSTVIEQYYNDCVYDQCAFNLNQTALCNSVESFVTQCQIQLPGTVVHWRSEGYCPLNCPANSHYETCATGCPAACGDLNAPDNCDQPCSEGCSCDDGFILNSDKICVLSNMCGCVDDLGGYHPAGSTWTNDDCTMTYTCTNNTVVSAPKQCVQYAECTVHDFTRDCYCKRGFQGDGNSNCTDINECLTPNVCNHGSCYNIIGSFFCQCEEDWTGRLCDVPMNPQRHCADLYLYHNKRANGIYSITLPNNTNIDVYCDMTSQGGGWTLINQRKEISQQVDFRRTWAEYKVGFGSLNGEFWIGNDNLAAIIAGIPSSVEKFTARVDLILCSGQPYWEQYNGFVVGNEATLFKLTIDPNSATGSAGDSLAYSNPYLSQNNMAFSTFDRDNDLFSAGSCADTYSSGWWFNQCGASNLNGRYYKCGSWNDTIVDGIQWRTVEEGQGGVGIDTPPPGLAILKFRPTSFGATKMQLEEDALALQHE</sequence>
<dbReference type="InterPro" id="IPR000742">
    <property type="entry name" value="EGF"/>
</dbReference>
<dbReference type="InterPro" id="IPR036056">
    <property type="entry name" value="Fibrinogen-like_C"/>
</dbReference>
<feature type="domain" description="VWFD" evidence="13">
    <location>
        <begin position="218"/>
        <end position="407"/>
    </location>
</feature>
<dbReference type="Pfam" id="PF07645">
    <property type="entry name" value="EGF_CA"/>
    <property type="match status" value="3"/>
</dbReference>
<dbReference type="SMART" id="SM00186">
    <property type="entry name" value="FBG"/>
    <property type="match status" value="1"/>
</dbReference>
<dbReference type="SMART" id="SM00832">
    <property type="entry name" value="C8"/>
    <property type="match status" value="2"/>
</dbReference>
<keyword evidence="15" id="KW-1185">Reference proteome</keyword>
<feature type="domain" description="EGF-like" evidence="12">
    <location>
        <begin position="174"/>
        <end position="210"/>
    </location>
</feature>
<dbReference type="InterPro" id="IPR014716">
    <property type="entry name" value="Fibrinogen_a/b/g_C_1"/>
</dbReference>
<feature type="disulfide bond" evidence="10">
    <location>
        <begin position="1183"/>
        <end position="1192"/>
    </location>
</feature>
<dbReference type="CDD" id="cd00054">
    <property type="entry name" value="EGF_CA"/>
    <property type="match status" value="5"/>
</dbReference>
<dbReference type="InterPro" id="IPR001881">
    <property type="entry name" value="EGF-like_Ca-bd_dom"/>
</dbReference>
<evidence type="ECO:0000256" key="8">
    <source>
        <dbReference type="ARBA" id="ARBA00023157"/>
    </source>
</evidence>
<dbReference type="GO" id="GO:0016020">
    <property type="term" value="C:membrane"/>
    <property type="evidence" value="ECO:0007669"/>
    <property type="project" value="UniProtKB-SubCell"/>
</dbReference>
<dbReference type="WBParaSite" id="PSAMB.scaffold623size45401.g7479.t1">
    <property type="protein sequence ID" value="PSAMB.scaffold623size45401.g7479.t1"/>
    <property type="gene ID" value="PSAMB.scaffold623size45401.g7479"/>
</dbReference>
<evidence type="ECO:0000256" key="1">
    <source>
        <dbReference type="ARBA" id="ARBA00004370"/>
    </source>
</evidence>
<dbReference type="Pfam" id="PF08742">
    <property type="entry name" value="C8"/>
    <property type="match status" value="2"/>
</dbReference>
<feature type="domain" description="EGF-like" evidence="12">
    <location>
        <begin position="704"/>
        <end position="737"/>
    </location>
</feature>
<feature type="disulfide bond" evidence="10">
    <location>
        <begin position="163"/>
        <end position="172"/>
    </location>
</feature>
<evidence type="ECO:0000256" key="4">
    <source>
        <dbReference type="ARBA" id="ARBA00022729"/>
    </source>
</evidence>
<evidence type="ECO:0000256" key="9">
    <source>
        <dbReference type="ARBA" id="ARBA00023180"/>
    </source>
</evidence>
<evidence type="ECO:0000256" key="2">
    <source>
        <dbReference type="ARBA" id="ARBA00007611"/>
    </source>
</evidence>
<keyword evidence="8 10" id="KW-1015">Disulfide bond</keyword>
<dbReference type="InterPro" id="IPR036084">
    <property type="entry name" value="Ser_inhib-like_sf"/>
</dbReference>
<dbReference type="PROSITE" id="PS50026">
    <property type="entry name" value="EGF_3"/>
    <property type="match status" value="8"/>
</dbReference>
<evidence type="ECO:0000259" key="14">
    <source>
        <dbReference type="PROSITE" id="PS51406"/>
    </source>
</evidence>
<keyword evidence="6" id="KW-0646">Protease inhibitor</keyword>
<evidence type="ECO:0000259" key="12">
    <source>
        <dbReference type="PROSITE" id="PS50026"/>
    </source>
</evidence>
<dbReference type="InterPro" id="IPR002181">
    <property type="entry name" value="Fibrinogen_a/b/g_C_dom"/>
</dbReference>